<evidence type="ECO:0000313" key="2">
    <source>
        <dbReference type="Proteomes" id="UP000663181"/>
    </source>
</evidence>
<accession>A0ABX7GZ90</accession>
<sequence>MTAAATAGTFGVYAAPSVAGASSSNALFEKTSDYPATGTTLEYEWPGPGGLVIKPGTCGAVSVSQL</sequence>
<protein>
    <submittedName>
        <fullName evidence="1">Uncharacterized protein</fullName>
    </submittedName>
</protein>
<proteinExistence type="predicted"/>
<dbReference type="Proteomes" id="UP000663181">
    <property type="component" value="Chromosome"/>
</dbReference>
<organism evidence="1 2">
    <name type="scientific">Dyella caseinilytica</name>
    <dbReference type="NCBI Taxonomy" id="1849581"/>
    <lineage>
        <taxon>Bacteria</taxon>
        <taxon>Pseudomonadati</taxon>
        <taxon>Pseudomonadota</taxon>
        <taxon>Gammaproteobacteria</taxon>
        <taxon>Lysobacterales</taxon>
        <taxon>Rhodanobacteraceae</taxon>
        <taxon>Dyella</taxon>
    </lineage>
</organism>
<dbReference type="EMBL" id="CP064030">
    <property type="protein sequence ID" value="QRN55840.1"/>
    <property type="molecule type" value="Genomic_DNA"/>
</dbReference>
<gene>
    <name evidence="1" type="ORF">ISN74_08725</name>
</gene>
<evidence type="ECO:0000313" key="1">
    <source>
        <dbReference type="EMBL" id="QRN55840.1"/>
    </source>
</evidence>
<keyword evidence="2" id="KW-1185">Reference proteome</keyword>
<name>A0ABX7GZ90_9GAMM</name>
<reference evidence="1 2" key="1">
    <citation type="submission" date="2020-10" db="EMBL/GenBank/DDBJ databases">
        <title>Phylogeny of dyella-like bacteria.</title>
        <authorList>
            <person name="Fu J."/>
        </authorList>
    </citation>
    <scope>NUCLEOTIDE SEQUENCE [LARGE SCALE GENOMIC DNA]</scope>
    <source>
        <strain evidence="1 2">DHOB09</strain>
    </source>
</reference>